<evidence type="ECO:0000313" key="1">
    <source>
        <dbReference type="EMBL" id="KAK7503026.1"/>
    </source>
</evidence>
<accession>A0ABD0LVA3</accession>
<name>A0ABD0LVA3_9CAEN</name>
<evidence type="ECO:0000313" key="2">
    <source>
        <dbReference type="Proteomes" id="UP001519460"/>
    </source>
</evidence>
<comment type="caution">
    <text evidence="1">The sequence shown here is derived from an EMBL/GenBank/DDBJ whole genome shotgun (WGS) entry which is preliminary data.</text>
</comment>
<dbReference type="EMBL" id="JACVVK020000022">
    <property type="protein sequence ID" value="KAK7503026.1"/>
    <property type="molecule type" value="Genomic_DNA"/>
</dbReference>
<organism evidence="1 2">
    <name type="scientific">Batillaria attramentaria</name>
    <dbReference type="NCBI Taxonomy" id="370345"/>
    <lineage>
        <taxon>Eukaryota</taxon>
        <taxon>Metazoa</taxon>
        <taxon>Spiralia</taxon>
        <taxon>Lophotrochozoa</taxon>
        <taxon>Mollusca</taxon>
        <taxon>Gastropoda</taxon>
        <taxon>Caenogastropoda</taxon>
        <taxon>Sorbeoconcha</taxon>
        <taxon>Cerithioidea</taxon>
        <taxon>Batillariidae</taxon>
        <taxon>Batillaria</taxon>
    </lineage>
</organism>
<dbReference type="AlphaFoldDB" id="A0ABD0LVA3"/>
<reference evidence="1 2" key="1">
    <citation type="journal article" date="2023" name="Sci. Data">
        <title>Genome assembly of the Korean intertidal mud-creeper Batillaria attramentaria.</title>
        <authorList>
            <person name="Patra A.K."/>
            <person name="Ho P.T."/>
            <person name="Jun S."/>
            <person name="Lee S.J."/>
            <person name="Kim Y."/>
            <person name="Won Y.J."/>
        </authorList>
    </citation>
    <scope>NUCLEOTIDE SEQUENCE [LARGE SCALE GENOMIC DNA]</scope>
    <source>
        <strain evidence="1">Wonlab-2016</strain>
    </source>
</reference>
<keyword evidence="2" id="KW-1185">Reference proteome</keyword>
<gene>
    <name evidence="1" type="ORF">BaRGS_00005652</name>
</gene>
<protein>
    <submittedName>
        <fullName evidence="1">Uncharacterized protein</fullName>
    </submittedName>
</protein>
<sequence length="186" mass="20527">MAPPGGTPCMVRARGGDFVCDVKTVTVTTRKSVTQLLRQVSPALAKNEDQESVSAHSLRTPMAKVSGHQSWCSLGRCTSRLFDKGKSLTLSTVSVHAFCTRAENYLPWKLTKMYSEQENRSTRPGRCRPGMTCVKSLVVANRAQSRTTNKQNGLRQMWHEVNYGGVAAAVGLTLYRRICQHTPRAA</sequence>
<dbReference type="Proteomes" id="UP001519460">
    <property type="component" value="Unassembled WGS sequence"/>
</dbReference>
<proteinExistence type="predicted"/>